<keyword evidence="3" id="KW-1185">Reference proteome</keyword>
<evidence type="ECO:0000313" key="3">
    <source>
        <dbReference type="Proteomes" id="UP001211065"/>
    </source>
</evidence>
<dbReference type="AlphaFoldDB" id="A0AAD5U2C5"/>
<comment type="caution">
    <text evidence="2">The sequence shown here is derived from an EMBL/GenBank/DDBJ whole genome shotgun (WGS) entry which is preliminary data.</text>
</comment>
<feature type="coiled-coil region" evidence="1">
    <location>
        <begin position="211"/>
        <end position="238"/>
    </location>
</feature>
<dbReference type="EMBL" id="JADGJW010000208">
    <property type="protein sequence ID" value="KAJ3221795.1"/>
    <property type="molecule type" value="Genomic_DNA"/>
</dbReference>
<reference evidence="2" key="1">
    <citation type="submission" date="2020-05" db="EMBL/GenBank/DDBJ databases">
        <title>Phylogenomic resolution of chytrid fungi.</title>
        <authorList>
            <person name="Stajich J.E."/>
            <person name="Amses K."/>
            <person name="Simmons R."/>
            <person name="Seto K."/>
            <person name="Myers J."/>
            <person name="Bonds A."/>
            <person name="Quandt C.A."/>
            <person name="Barry K."/>
            <person name="Liu P."/>
            <person name="Grigoriev I."/>
            <person name="Longcore J.E."/>
            <person name="James T.Y."/>
        </authorList>
    </citation>
    <scope>NUCLEOTIDE SEQUENCE</scope>
    <source>
        <strain evidence="2">JEL0476</strain>
    </source>
</reference>
<evidence type="ECO:0000256" key="1">
    <source>
        <dbReference type="SAM" id="Coils"/>
    </source>
</evidence>
<dbReference type="Proteomes" id="UP001211065">
    <property type="component" value="Unassembled WGS sequence"/>
</dbReference>
<proteinExistence type="predicted"/>
<keyword evidence="1" id="KW-0175">Coiled coil</keyword>
<name>A0AAD5U2C5_9FUNG</name>
<accession>A0AAD5U2C5</accession>
<evidence type="ECO:0000313" key="2">
    <source>
        <dbReference type="EMBL" id="KAJ3221795.1"/>
    </source>
</evidence>
<organism evidence="2 3">
    <name type="scientific">Clydaea vesicula</name>
    <dbReference type="NCBI Taxonomy" id="447962"/>
    <lineage>
        <taxon>Eukaryota</taxon>
        <taxon>Fungi</taxon>
        <taxon>Fungi incertae sedis</taxon>
        <taxon>Chytridiomycota</taxon>
        <taxon>Chytridiomycota incertae sedis</taxon>
        <taxon>Chytridiomycetes</taxon>
        <taxon>Lobulomycetales</taxon>
        <taxon>Lobulomycetaceae</taxon>
        <taxon>Clydaea</taxon>
    </lineage>
</organism>
<protein>
    <submittedName>
        <fullName evidence="2">Uncharacterized protein</fullName>
    </submittedName>
</protein>
<sequence>MKVAEQKKIERSQNNAKFKDIGLTRKQILAVEKFALKWRYKVLRNKASKIEDFELFQDDLKLNSKRDSPNNHRLLEEKTTKINFNSVLLPKSQNHFYNDNSQRNMLHFSSSINSQTSNESRSSRIPPRPAKFLFVEAKNTKFLNSFNDKLDTDRDFDKVYCYKNTSYKENDSNDIMELEKEEMQKMLRSNPKTSEAKGLKKKSEITLIEKRLNHLNTLKQLEDNLKTALNLIKTELNSRILNFSKNNMETTKSFQTNNFIYGNYLENILHEDLKAFEFEKLIEIEEQILIKLQKFDESYRDRNNELIHLGKRIESLISQC</sequence>
<gene>
    <name evidence="2" type="ORF">HK099_003089</name>
</gene>